<dbReference type="AlphaFoldDB" id="A0A7J9N7F5"/>
<feature type="compositionally biased region" description="Polar residues" evidence="1">
    <location>
        <begin position="10"/>
        <end position="20"/>
    </location>
</feature>
<feature type="region of interest" description="Disordered" evidence="1">
    <location>
        <begin position="1"/>
        <end position="83"/>
    </location>
</feature>
<evidence type="ECO:0000256" key="1">
    <source>
        <dbReference type="SAM" id="MobiDB-lite"/>
    </source>
</evidence>
<feature type="compositionally biased region" description="Low complexity" evidence="1">
    <location>
        <begin position="56"/>
        <end position="70"/>
    </location>
</feature>
<organism evidence="2 3">
    <name type="scientific">Gossypium schwendimanii</name>
    <name type="common">Cotton</name>
    <dbReference type="NCBI Taxonomy" id="34291"/>
    <lineage>
        <taxon>Eukaryota</taxon>
        <taxon>Viridiplantae</taxon>
        <taxon>Streptophyta</taxon>
        <taxon>Embryophyta</taxon>
        <taxon>Tracheophyta</taxon>
        <taxon>Spermatophyta</taxon>
        <taxon>Magnoliopsida</taxon>
        <taxon>eudicotyledons</taxon>
        <taxon>Gunneridae</taxon>
        <taxon>Pentapetalae</taxon>
        <taxon>rosids</taxon>
        <taxon>malvids</taxon>
        <taxon>Malvales</taxon>
        <taxon>Malvaceae</taxon>
        <taxon>Malvoideae</taxon>
        <taxon>Gossypium</taxon>
    </lineage>
</organism>
<evidence type="ECO:0000313" key="3">
    <source>
        <dbReference type="Proteomes" id="UP000593576"/>
    </source>
</evidence>
<dbReference type="EMBL" id="JABFAF010274535">
    <property type="protein sequence ID" value="MBA0879232.1"/>
    <property type="molecule type" value="Genomic_DNA"/>
</dbReference>
<accession>A0A7J9N7F5</accession>
<comment type="caution">
    <text evidence="2">The sequence shown here is derived from an EMBL/GenBank/DDBJ whole genome shotgun (WGS) entry which is preliminary data.</text>
</comment>
<proteinExistence type="predicted"/>
<sequence>MDDDAGPSTRPKQSSNPSSAPIQSPGPTTTPTQSPDPAVQPMIPTMSRPASHEGSQEGPSGSSSFFQSPSVSNTFAVGDANTSTVTILSRWL</sequence>
<dbReference type="OrthoDB" id="10395401at2759"/>
<feature type="compositionally biased region" description="Polar residues" evidence="1">
    <location>
        <begin position="71"/>
        <end position="83"/>
    </location>
</feature>
<name>A0A7J9N7F5_GOSSC</name>
<feature type="compositionally biased region" description="Low complexity" evidence="1">
    <location>
        <begin position="21"/>
        <end position="37"/>
    </location>
</feature>
<feature type="non-terminal residue" evidence="2">
    <location>
        <position position="92"/>
    </location>
</feature>
<keyword evidence="3" id="KW-1185">Reference proteome</keyword>
<reference evidence="2 3" key="1">
    <citation type="journal article" date="2019" name="Genome Biol. Evol.">
        <title>Insights into the evolution of the New World diploid cottons (Gossypium, subgenus Houzingenia) based on genome sequencing.</title>
        <authorList>
            <person name="Grover C.E."/>
            <person name="Arick M.A. 2nd"/>
            <person name="Thrash A."/>
            <person name="Conover J.L."/>
            <person name="Sanders W.S."/>
            <person name="Peterson D.G."/>
            <person name="Frelichowski J.E."/>
            <person name="Scheffler J.A."/>
            <person name="Scheffler B.E."/>
            <person name="Wendel J.F."/>
        </authorList>
    </citation>
    <scope>NUCLEOTIDE SEQUENCE [LARGE SCALE GENOMIC DNA]</scope>
    <source>
        <strain evidence="2">1</strain>
        <tissue evidence="2">Leaf</tissue>
    </source>
</reference>
<dbReference type="Proteomes" id="UP000593576">
    <property type="component" value="Unassembled WGS sequence"/>
</dbReference>
<protein>
    <submittedName>
        <fullName evidence="2">Uncharacterized protein</fullName>
    </submittedName>
</protein>
<gene>
    <name evidence="2" type="ORF">Goshw_004720</name>
</gene>
<evidence type="ECO:0000313" key="2">
    <source>
        <dbReference type="EMBL" id="MBA0879232.1"/>
    </source>
</evidence>